<comment type="similarity">
    <text evidence="1">Belongs to the glycosyltransferase 1 family.</text>
</comment>
<dbReference type="Proteomes" id="UP000008141">
    <property type="component" value="Unassembled WGS sequence"/>
</dbReference>
<organism evidence="11">
    <name type="scientific">Chlorella variabilis</name>
    <name type="common">Green alga</name>
    <dbReference type="NCBI Taxonomy" id="554065"/>
    <lineage>
        <taxon>Eukaryota</taxon>
        <taxon>Viridiplantae</taxon>
        <taxon>Chlorophyta</taxon>
        <taxon>core chlorophytes</taxon>
        <taxon>Trebouxiophyceae</taxon>
        <taxon>Chlorellales</taxon>
        <taxon>Chlorellaceae</taxon>
        <taxon>Chlorella clade</taxon>
        <taxon>Chlorella</taxon>
    </lineage>
</organism>
<dbReference type="RefSeq" id="XP_005846387.1">
    <property type="nucleotide sequence ID" value="XM_005846325.1"/>
</dbReference>
<evidence type="ECO:0000313" key="11">
    <source>
        <dbReference type="Proteomes" id="UP000008141"/>
    </source>
</evidence>
<dbReference type="Gene3D" id="3.40.50.2000">
    <property type="entry name" value="Glycogen Phosphorylase B"/>
    <property type="match status" value="2"/>
</dbReference>
<keyword evidence="3" id="KW-0328">Glycosyltransferase</keyword>
<dbReference type="GO" id="GO:0046524">
    <property type="term" value="F:sucrose-phosphate synthase activity"/>
    <property type="evidence" value="ECO:0007669"/>
    <property type="project" value="UniProtKB-EC"/>
</dbReference>
<dbReference type="PANTHER" id="PTHR46039:SF5">
    <property type="entry name" value="SUCROSE-PHOSPHATE SYNTHASE 3-RELATED"/>
    <property type="match status" value="1"/>
</dbReference>
<evidence type="ECO:0000256" key="4">
    <source>
        <dbReference type="ARBA" id="ARBA00022679"/>
    </source>
</evidence>
<evidence type="ECO:0000259" key="8">
    <source>
        <dbReference type="Pfam" id="PF00534"/>
    </source>
</evidence>
<protein>
    <recommendedName>
        <fullName evidence="2">sucrose-phosphate synthase</fullName>
        <ecNumber evidence="2">2.4.1.14</ecNumber>
    </recommendedName>
</protein>
<dbReference type="STRING" id="554065.E1ZJ62"/>
<feature type="non-terminal residue" evidence="10">
    <location>
        <position position="600"/>
    </location>
</feature>
<proteinExistence type="inferred from homology"/>
<dbReference type="Pfam" id="PF00862">
    <property type="entry name" value="GT-B_Sucrose_synth"/>
    <property type="match status" value="1"/>
</dbReference>
<name>E1ZJ62_CHLVA</name>
<feature type="domain" description="Glycosyl transferase family 1" evidence="8">
    <location>
        <begin position="406"/>
        <end position="577"/>
    </location>
</feature>
<dbReference type="PANTHER" id="PTHR46039">
    <property type="entry name" value="SUCROSE-PHOSPHATE SYNTHASE 3-RELATED"/>
    <property type="match status" value="1"/>
</dbReference>
<feature type="compositionally biased region" description="Polar residues" evidence="7">
    <location>
        <begin position="364"/>
        <end position="375"/>
    </location>
</feature>
<comment type="catalytic activity">
    <reaction evidence="6">
        <text>beta-D-fructose 6-phosphate + UDP-alpha-D-glucose = sucrose 6(F)-phosphate + UDP + H(+)</text>
        <dbReference type="Rhea" id="RHEA:22172"/>
        <dbReference type="ChEBI" id="CHEBI:15378"/>
        <dbReference type="ChEBI" id="CHEBI:57634"/>
        <dbReference type="ChEBI" id="CHEBI:57723"/>
        <dbReference type="ChEBI" id="CHEBI:58223"/>
        <dbReference type="ChEBI" id="CHEBI:58885"/>
        <dbReference type="EC" id="2.4.1.14"/>
    </reaction>
</comment>
<dbReference type="InterPro" id="IPR000368">
    <property type="entry name" value="Sucrose_synth_GT-B1"/>
</dbReference>
<dbReference type="InParanoid" id="E1ZJ62"/>
<evidence type="ECO:0000256" key="3">
    <source>
        <dbReference type="ARBA" id="ARBA00022676"/>
    </source>
</evidence>
<dbReference type="eggNOG" id="KOG0853">
    <property type="taxonomic scope" value="Eukaryota"/>
</dbReference>
<dbReference type="AlphaFoldDB" id="E1ZJ62"/>
<evidence type="ECO:0000256" key="7">
    <source>
        <dbReference type="SAM" id="MobiDB-lite"/>
    </source>
</evidence>
<dbReference type="EC" id="2.4.1.14" evidence="2"/>
<dbReference type="KEGG" id="cvr:CHLNCDRAFT_36181"/>
<evidence type="ECO:0000313" key="10">
    <source>
        <dbReference type="EMBL" id="EFN54285.1"/>
    </source>
</evidence>
<keyword evidence="11" id="KW-1185">Reference proteome</keyword>
<sequence>MPALETVFEDLVGTPVSERTPHGPLENRFDRLYVILISLHGLVRGDRMELGRDSDTGGQVKYVVELAKALALHPSVYRVDLLTRLIQDPAVDASYGQPQECLVKGRGELGGAYIVRLPCGPPQQYVRKELLWPYVREFADRGIAHANATLAAMAESGRRCELYAVHGHYADAGEVAVLMSSSLDVHMVMTGHSLGRNKLEHLLASGAMTRSEIEAAYAISRRIEAEERCLDNAVMVFTSTKQEVDEQWGLYDGYSPQLSRVLRFHRSYGRHMPNMKVIPPGLDFSSLKVSMPEDPTLREFEQARAVQDLLEKPQPLSPRATATSGATSPRRLEAGQEVEPAAGGAGAGGTAPHTPSIASGGAAGQQSPRGDSSSGAADPPTPRPAADMALDPHAGPPIWREISRYLRNPLKPAILAMSRPDPKKNLTTLVEAFGKHAMLRELANLVLIMGNRDNIDSMASGSQKVLTQVLKLIDSHDLYGSVAYPKHHTQMDISDIYLFAFATRGVFVNIALQEPFGLTVIEAAAHGVPTVATKNGGPVDIMATLHHGVVVDPTNPDAVAAALLRILTNPQTWDDMSGSGIRNIMAYSWPSHCKKYLESI</sequence>
<evidence type="ECO:0000256" key="1">
    <source>
        <dbReference type="ARBA" id="ARBA00006530"/>
    </source>
</evidence>
<evidence type="ECO:0000259" key="9">
    <source>
        <dbReference type="Pfam" id="PF00862"/>
    </source>
</evidence>
<dbReference type="OMA" id="IRNIMAY"/>
<dbReference type="InterPro" id="IPR044161">
    <property type="entry name" value="SPS"/>
</dbReference>
<dbReference type="GeneID" id="17353746"/>
<feature type="region of interest" description="Disordered" evidence="7">
    <location>
        <begin position="310"/>
        <end position="394"/>
    </location>
</feature>
<dbReference type="EMBL" id="GL433848">
    <property type="protein sequence ID" value="EFN54285.1"/>
    <property type="molecule type" value="Genomic_DNA"/>
</dbReference>
<dbReference type="Pfam" id="PF00534">
    <property type="entry name" value="Glycos_transf_1"/>
    <property type="match status" value="1"/>
</dbReference>
<evidence type="ECO:0000256" key="6">
    <source>
        <dbReference type="ARBA" id="ARBA00047471"/>
    </source>
</evidence>
<gene>
    <name evidence="10" type="ORF">CHLNCDRAFT_36181</name>
</gene>
<dbReference type="InterPro" id="IPR001296">
    <property type="entry name" value="Glyco_trans_1"/>
</dbReference>
<accession>E1ZJ62</accession>
<feature type="domain" description="Sucrose synthase first GT-B" evidence="9">
    <location>
        <begin position="33"/>
        <end position="286"/>
    </location>
</feature>
<evidence type="ECO:0000256" key="5">
    <source>
        <dbReference type="ARBA" id="ARBA00024883"/>
    </source>
</evidence>
<evidence type="ECO:0000256" key="2">
    <source>
        <dbReference type="ARBA" id="ARBA00012536"/>
    </source>
</evidence>
<reference evidence="10 11" key="1">
    <citation type="journal article" date="2010" name="Plant Cell">
        <title>The Chlorella variabilis NC64A genome reveals adaptation to photosymbiosis, coevolution with viruses, and cryptic sex.</title>
        <authorList>
            <person name="Blanc G."/>
            <person name="Duncan G."/>
            <person name="Agarkova I."/>
            <person name="Borodovsky M."/>
            <person name="Gurnon J."/>
            <person name="Kuo A."/>
            <person name="Lindquist E."/>
            <person name="Lucas S."/>
            <person name="Pangilinan J."/>
            <person name="Polle J."/>
            <person name="Salamov A."/>
            <person name="Terry A."/>
            <person name="Yamada T."/>
            <person name="Dunigan D.D."/>
            <person name="Grigoriev I.V."/>
            <person name="Claverie J.M."/>
            <person name="Van Etten J.L."/>
        </authorList>
    </citation>
    <scope>NUCLEOTIDE SEQUENCE [LARGE SCALE GENOMIC DNA]</scope>
    <source>
        <strain evidence="10 11">NC64A</strain>
    </source>
</reference>
<dbReference type="SUPFAM" id="SSF53756">
    <property type="entry name" value="UDP-Glycosyltransferase/glycogen phosphorylase"/>
    <property type="match status" value="1"/>
</dbReference>
<comment type="function">
    <text evidence="5">Plays a role in photosynthetic sucrose synthesis by catalyzing the rate-limiting step of sucrose biosynthesis from UDP-glucose and fructose- 6-phosphate. Involved in the regulation of carbon partitioning in the leaves of plants. May regulate the synthesis of sucrose and therefore play a major role as a limiting factor in the export of photoassimilates out of the leaf. Plays a role for sucrose availability that is essential for plant growth and fiber elongation.</text>
</comment>
<keyword evidence="4" id="KW-0808">Transferase</keyword>
<dbReference type="OrthoDB" id="512920at2759"/>